<dbReference type="InterPro" id="IPR013429">
    <property type="entry name" value="Regulatory_FmdB_Zinc_ribbon"/>
</dbReference>
<protein>
    <submittedName>
        <fullName evidence="3">Zinc ribbon domain-containing protein</fullName>
    </submittedName>
</protein>
<dbReference type="AlphaFoldDB" id="A0A7C1N936"/>
<evidence type="ECO:0000259" key="2">
    <source>
        <dbReference type="SMART" id="SM00834"/>
    </source>
</evidence>
<dbReference type="Pfam" id="PF09723">
    <property type="entry name" value="Zn_ribbon_8"/>
    <property type="match status" value="1"/>
</dbReference>
<comment type="caution">
    <text evidence="3">The sequence shown here is derived from an EMBL/GenBank/DDBJ whole genome shotgun (WGS) entry which is preliminary data.</text>
</comment>
<evidence type="ECO:0000313" key="3">
    <source>
        <dbReference type="EMBL" id="HEA86519.1"/>
    </source>
</evidence>
<name>A0A7C1N936_UNCW3</name>
<feature type="compositionally biased region" description="Acidic residues" evidence="1">
    <location>
        <begin position="57"/>
        <end position="98"/>
    </location>
</feature>
<evidence type="ECO:0000256" key="1">
    <source>
        <dbReference type="SAM" id="MobiDB-lite"/>
    </source>
</evidence>
<dbReference type="SMART" id="SM00834">
    <property type="entry name" value="CxxC_CXXC_SSSS"/>
    <property type="match status" value="1"/>
</dbReference>
<dbReference type="EMBL" id="DSTU01000006">
    <property type="protein sequence ID" value="HFJ53965.1"/>
    <property type="molecule type" value="Genomic_DNA"/>
</dbReference>
<proteinExistence type="predicted"/>
<dbReference type="NCBIfam" id="TIGR02605">
    <property type="entry name" value="CxxC_CxxC_SSSS"/>
    <property type="match status" value="1"/>
</dbReference>
<sequence>MPVYEFCCDECEKKFDIVATLQEKEAGLKPVCPHCGSSSVHQVFGRFTVIGGSKDDTDIDLPDVDEDYGAGADEEFGDEGMEGMDDLDEGLDEDVDLD</sequence>
<dbReference type="EMBL" id="DSLG01000002">
    <property type="protein sequence ID" value="HEA86519.1"/>
    <property type="molecule type" value="Genomic_DNA"/>
</dbReference>
<feature type="region of interest" description="Disordered" evidence="1">
    <location>
        <begin position="55"/>
        <end position="98"/>
    </location>
</feature>
<feature type="domain" description="Putative regulatory protein FmdB zinc ribbon" evidence="2">
    <location>
        <begin position="1"/>
        <end position="45"/>
    </location>
</feature>
<organism evidence="3">
    <name type="scientific">candidate division WOR-3 bacterium</name>
    <dbReference type="NCBI Taxonomy" id="2052148"/>
    <lineage>
        <taxon>Bacteria</taxon>
        <taxon>Bacteria division WOR-3</taxon>
    </lineage>
</organism>
<reference evidence="3" key="1">
    <citation type="journal article" date="2020" name="mSystems">
        <title>Genome- and Community-Level Interaction Insights into Carbon Utilization and Element Cycling Functions of Hydrothermarchaeota in Hydrothermal Sediment.</title>
        <authorList>
            <person name="Zhou Z."/>
            <person name="Liu Y."/>
            <person name="Xu W."/>
            <person name="Pan J."/>
            <person name="Luo Z.H."/>
            <person name="Li M."/>
        </authorList>
    </citation>
    <scope>NUCLEOTIDE SEQUENCE [LARGE SCALE GENOMIC DNA]</scope>
    <source>
        <strain evidence="3">SpSt-265</strain>
        <strain evidence="4">SpSt-465</strain>
    </source>
</reference>
<gene>
    <name evidence="3" type="ORF">ENP94_00730</name>
    <name evidence="4" type="ORF">ENS16_04665</name>
</gene>
<accession>A0A7C1N936</accession>
<evidence type="ECO:0000313" key="4">
    <source>
        <dbReference type="EMBL" id="HFJ53965.1"/>
    </source>
</evidence>